<proteinExistence type="predicted"/>
<organism evidence="1">
    <name type="scientific">marine sediment metagenome</name>
    <dbReference type="NCBI Taxonomy" id="412755"/>
    <lineage>
        <taxon>unclassified sequences</taxon>
        <taxon>metagenomes</taxon>
        <taxon>ecological metagenomes</taxon>
    </lineage>
</organism>
<accession>A0A0F8ZDD7</accession>
<dbReference type="EMBL" id="LAZR01064174">
    <property type="protein sequence ID" value="KKK58046.1"/>
    <property type="molecule type" value="Genomic_DNA"/>
</dbReference>
<gene>
    <name evidence="1" type="ORF">LCGC14_3048370</name>
</gene>
<comment type="caution">
    <text evidence="1">The sequence shown here is derived from an EMBL/GenBank/DDBJ whole genome shotgun (WGS) entry which is preliminary data.</text>
</comment>
<sequence>MTEHRELPPQSELLKPRDHEPIIVVPPQTWTCIYCEPEGRRGSGTTVEWVGPSADGADGRCRDCGAKFVLGHFSNPRCYPALDGQTDDPAAYWPYKHRFWAKGAA</sequence>
<protein>
    <submittedName>
        <fullName evidence="1">Uncharacterized protein</fullName>
    </submittedName>
</protein>
<name>A0A0F8ZDD7_9ZZZZ</name>
<dbReference type="AlphaFoldDB" id="A0A0F8ZDD7"/>
<evidence type="ECO:0000313" key="1">
    <source>
        <dbReference type="EMBL" id="KKK58046.1"/>
    </source>
</evidence>
<reference evidence="1" key="1">
    <citation type="journal article" date="2015" name="Nature">
        <title>Complex archaea that bridge the gap between prokaryotes and eukaryotes.</title>
        <authorList>
            <person name="Spang A."/>
            <person name="Saw J.H."/>
            <person name="Jorgensen S.L."/>
            <person name="Zaremba-Niedzwiedzka K."/>
            <person name="Martijn J."/>
            <person name="Lind A.E."/>
            <person name="van Eijk R."/>
            <person name="Schleper C."/>
            <person name="Guy L."/>
            <person name="Ettema T.J."/>
        </authorList>
    </citation>
    <scope>NUCLEOTIDE SEQUENCE</scope>
</reference>